<evidence type="ECO:0000313" key="3">
    <source>
        <dbReference type="EMBL" id="CDQ83120.1"/>
    </source>
</evidence>
<reference evidence="3" key="2">
    <citation type="submission" date="2014-03" db="EMBL/GenBank/DDBJ databases">
        <authorList>
            <person name="Genoscope - CEA"/>
        </authorList>
    </citation>
    <scope>NUCLEOTIDE SEQUENCE</scope>
</reference>
<dbReference type="EMBL" id="FR906114">
    <property type="protein sequence ID" value="CDQ83120.1"/>
    <property type="molecule type" value="Genomic_DNA"/>
</dbReference>
<feature type="chain" id="PRO_5001596595" evidence="2">
    <location>
        <begin position="18"/>
        <end position="111"/>
    </location>
</feature>
<evidence type="ECO:0000313" key="4">
    <source>
        <dbReference type="Proteomes" id="UP000193380"/>
    </source>
</evidence>
<evidence type="ECO:0000256" key="2">
    <source>
        <dbReference type="SAM" id="SignalP"/>
    </source>
</evidence>
<proteinExistence type="predicted"/>
<keyword evidence="2" id="KW-0732">Signal</keyword>
<evidence type="ECO:0000256" key="1">
    <source>
        <dbReference type="SAM" id="MobiDB-lite"/>
    </source>
</evidence>
<organism evidence="3 4">
    <name type="scientific">Oncorhynchus mykiss</name>
    <name type="common">Rainbow trout</name>
    <name type="synonym">Salmo gairdneri</name>
    <dbReference type="NCBI Taxonomy" id="8022"/>
    <lineage>
        <taxon>Eukaryota</taxon>
        <taxon>Metazoa</taxon>
        <taxon>Chordata</taxon>
        <taxon>Craniata</taxon>
        <taxon>Vertebrata</taxon>
        <taxon>Euteleostomi</taxon>
        <taxon>Actinopterygii</taxon>
        <taxon>Neopterygii</taxon>
        <taxon>Teleostei</taxon>
        <taxon>Protacanthopterygii</taxon>
        <taxon>Salmoniformes</taxon>
        <taxon>Salmonidae</taxon>
        <taxon>Salmoninae</taxon>
        <taxon>Oncorhynchus</taxon>
    </lineage>
</organism>
<feature type="compositionally biased region" description="Acidic residues" evidence="1">
    <location>
        <begin position="30"/>
        <end position="45"/>
    </location>
</feature>
<name>A0A060Y1P4_ONCMY</name>
<gene>
    <name evidence="3" type="ORF">GSONMT00044729001</name>
</gene>
<dbReference type="Proteomes" id="UP000193380">
    <property type="component" value="Unassembled WGS sequence"/>
</dbReference>
<reference evidence="3" key="1">
    <citation type="journal article" date="2014" name="Nat. Commun.">
        <title>The rainbow trout genome provides novel insights into evolution after whole-genome duplication in vertebrates.</title>
        <authorList>
            <person name="Berthelot C."/>
            <person name="Brunet F."/>
            <person name="Chalopin D."/>
            <person name="Juanchich A."/>
            <person name="Bernard M."/>
            <person name="Noel B."/>
            <person name="Bento P."/>
            <person name="Da Silva C."/>
            <person name="Labadie K."/>
            <person name="Alberti A."/>
            <person name="Aury J.M."/>
            <person name="Louis A."/>
            <person name="Dehais P."/>
            <person name="Bardou P."/>
            <person name="Montfort J."/>
            <person name="Klopp C."/>
            <person name="Cabau C."/>
            <person name="Gaspin C."/>
            <person name="Thorgaard G.H."/>
            <person name="Boussaha M."/>
            <person name="Quillet E."/>
            <person name="Guyomard R."/>
            <person name="Galiana D."/>
            <person name="Bobe J."/>
            <person name="Volff J.N."/>
            <person name="Genet C."/>
            <person name="Wincker P."/>
            <person name="Jaillon O."/>
            <person name="Roest Crollius H."/>
            <person name="Guiguen Y."/>
        </authorList>
    </citation>
    <scope>NUCLEOTIDE SEQUENCE [LARGE SCALE GENOMIC DNA]</scope>
</reference>
<protein>
    <submittedName>
        <fullName evidence="3">Uncharacterized protein</fullName>
    </submittedName>
</protein>
<sequence>MCNSVLLFLWINCLITAIQKHKKFHKGAPDNEEECYSETESEDEGSSPSPRRNKIYTTHTFTLSLSHSLSLSLLVWITSVSVLSYCDDCVIIYYIIVSYLLPHLPGHHCTG</sequence>
<dbReference type="PaxDb" id="8022-A0A060Y1P4"/>
<feature type="region of interest" description="Disordered" evidence="1">
    <location>
        <begin position="24"/>
        <end position="52"/>
    </location>
</feature>
<dbReference type="AlphaFoldDB" id="A0A060Y1P4"/>
<accession>A0A060Y1P4</accession>
<feature type="signal peptide" evidence="2">
    <location>
        <begin position="1"/>
        <end position="17"/>
    </location>
</feature>
<dbReference type="STRING" id="8022.A0A060Y1P4"/>